<dbReference type="Gene3D" id="3.40.50.450">
    <property type="match status" value="1"/>
</dbReference>
<evidence type="ECO:0000313" key="2">
    <source>
        <dbReference type="Proteomes" id="UP000240509"/>
    </source>
</evidence>
<accession>A0A2T4U846</accession>
<dbReference type="EMBL" id="PZJJ01000006">
    <property type="protein sequence ID" value="PTL39581.1"/>
    <property type="molecule type" value="Genomic_DNA"/>
</dbReference>
<dbReference type="NCBIfam" id="NF010181">
    <property type="entry name" value="PRK13660.1"/>
    <property type="match status" value="1"/>
</dbReference>
<dbReference type="InterPro" id="IPR010697">
    <property type="entry name" value="YspA"/>
</dbReference>
<dbReference type="OrthoDB" id="2301957at2"/>
<organism evidence="1 2">
    <name type="scientific">Alkalicoccus saliphilus</name>
    <dbReference type="NCBI Taxonomy" id="200989"/>
    <lineage>
        <taxon>Bacteria</taxon>
        <taxon>Bacillati</taxon>
        <taxon>Bacillota</taxon>
        <taxon>Bacilli</taxon>
        <taxon>Bacillales</taxon>
        <taxon>Bacillaceae</taxon>
        <taxon>Alkalicoccus</taxon>
    </lineage>
</organism>
<dbReference type="Proteomes" id="UP000240509">
    <property type="component" value="Unassembled WGS sequence"/>
</dbReference>
<name>A0A2T4U846_9BACI</name>
<reference evidence="1 2" key="1">
    <citation type="submission" date="2018-03" db="EMBL/GenBank/DDBJ databases">
        <title>Alkalicoccus saliphilus sp. nov., isolated from a mineral pool.</title>
        <authorList>
            <person name="Zhao B."/>
        </authorList>
    </citation>
    <scope>NUCLEOTIDE SEQUENCE [LARGE SCALE GENOMIC DNA]</scope>
    <source>
        <strain evidence="1 2">6AG</strain>
    </source>
</reference>
<sequence>MYTALAMSGYKPHELGVFQEKHEQLPYLKKAIKKKLSEMIESWGVEWVITSGQAGVELWGAEAALELREEGVPLQIATLAPFYNQEEKFPEATKELYEYVWQHSDYKDYITKRPYESPAQLRQKNDFIILKTDALFLLYDEMTEGTPKFYAEAAEKRQKLEEYPVFYLTPEDIEDLIREEMDDWG</sequence>
<dbReference type="AlphaFoldDB" id="A0A2T4U846"/>
<evidence type="ECO:0000313" key="1">
    <source>
        <dbReference type="EMBL" id="PTL39581.1"/>
    </source>
</evidence>
<comment type="caution">
    <text evidence="1">The sequence shown here is derived from an EMBL/GenBank/DDBJ whole genome shotgun (WGS) entry which is preliminary data.</text>
</comment>
<dbReference type="Pfam" id="PF06908">
    <property type="entry name" value="YpsA"/>
    <property type="match status" value="1"/>
</dbReference>
<dbReference type="PIRSF" id="PIRSF021290">
    <property type="entry name" value="DUF1273"/>
    <property type="match status" value="1"/>
</dbReference>
<dbReference type="PANTHER" id="PTHR38440:SF1">
    <property type="entry name" value="UPF0398 PROTEIN SPR0331"/>
    <property type="match status" value="1"/>
</dbReference>
<keyword evidence="2" id="KW-1185">Reference proteome</keyword>
<gene>
    <name evidence="1" type="ORF">C6Y45_05570</name>
</gene>
<dbReference type="SUPFAM" id="SSF102405">
    <property type="entry name" value="MCP/YpsA-like"/>
    <property type="match status" value="1"/>
</dbReference>
<protein>
    <submittedName>
        <fullName evidence="1">Uncharacterized protein</fullName>
    </submittedName>
</protein>
<proteinExistence type="predicted"/>
<dbReference type="PANTHER" id="PTHR38440">
    <property type="entry name" value="UPF0398 PROTEIN YPSA"/>
    <property type="match status" value="1"/>
</dbReference>